<dbReference type="InterPro" id="IPR036259">
    <property type="entry name" value="MFS_trans_sf"/>
</dbReference>
<dbReference type="PANTHER" id="PTHR23502:SF68">
    <property type="entry name" value="MULTIDRUG TRANSPORTER, PUTATIVE (AFU_ORTHOLOGUE AFUA_3G01120)-RELATED"/>
    <property type="match status" value="1"/>
</dbReference>
<keyword evidence="5 7" id="KW-0472">Membrane</keyword>
<comment type="caution">
    <text evidence="9">The sequence shown here is derived from an EMBL/GenBank/DDBJ whole genome shotgun (WGS) entry which is preliminary data.</text>
</comment>
<feature type="transmembrane region" description="Helical" evidence="7">
    <location>
        <begin position="149"/>
        <end position="168"/>
    </location>
</feature>
<evidence type="ECO:0000256" key="4">
    <source>
        <dbReference type="ARBA" id="ARBA00022989"/>
    </source>
</evidence>
<sequence length="525" mass="57164">MDQSTYDLARSLTNQSTATATANGARQTQDPDVERDAAQGVGADLEKAHSSGSRSKDPFLVQWEEGDKNNPMNWGMSRKWFLVIFLSWITLLTPLASSIFAPGVPALQAEFNDHNNMTATFVVSVFVLGFAFGPLVIAPMSEIYGRNPIYHVCNVLFVLFSLGCALATNMGMLIAFRFLSGFAGVAVVTCGAGSIADIMPPEWRGRAMSIWSLGPMLGPSIGPVVAGFVVEDLGWRWAFWIVVIASGATTLVAFFVLRETYSPVLLRGKAAKLRKETGDERWHYTPERAVGETRTAKQIFLMSLIRPVRMLVLQPIVTVCAIYIATLYGLMYILFTTFTFVYEGQYGFSSVGAGLSFLSSGIGMLMGLGIVGNLSDRIWKTAAEQRRERPETRLHWVMVGPGSLLVPVGLFIYGWTAYYKVHWIAPMIGSAVMSIGMIMITMCVQTYLIECFPTNAASVSAANTVLRSTVGALLPLAGLGLYDAIGLGWGNSLLGFLALGLAPVPVCLGLWGEKLRTNPRFVIQL</sequence>
<feature type="transmembrane region" description="Helical" evidence="7">
    <location>
        <begin position="355"/>
        <end position="374"/>
    </location>
</feature>
<feature type="transmembrane region" description="Helical" evidence="7">
    <location>
        <begin position="394"/>
        <end position="415"/>
    </location>
</feature>
<protein>
    <recommendedName>
        <fullName evidence="8">Major facilitator superfamily (MFS) profile domain-containing protein</fullName>
    </recommendedName>
</protein>
<dbReference type="PROSITE" id="PS50850">
    <property type="entry name" value="MFS"/>
    <property type="match status" value="1"/>
</dbReference>
<dbReference type="Gene3D" id="1.20.1250.20">
    <property type="entry name" value="MFS general substrate transporter like domains"/>
    <property type="match status" value="1"/>
</dbReference>
<evidence type="ECO:0000256" key="1">
    <source>
        <dbReference type="ARBA" id="ARBA00004141"/>
    </source>
</evidence>
<feature type="region of interest" description="Disordered" evidence="6">
    <location>
        <begin position="1"/>
        <end position="60"/>
    </location>
</feature>
<feature type="domain" description="Major facilitator superfamily (MFS) profile" evidence="8">
    <location>
        <begin position="82"/>
        <end position="515"/>
    </location>
</feature>
<evidence type="ECO:0000256" key="5">
    <source>
        <dbReference type="ARBA" id="ARBA00023136"/>
    </source>
</evidence>
<evidence type="ECO:0000256" key="6">
    <source>
        <dbReference type="SAM" id="MobiDB-lite"/>
    </source>
</evidence>
<dbReference type="GO" id="GO:0016020">
    <property type="term" value="C:membrane"/>
    <property type="evidence" value="ECO:0007669"/>
    <property type="project" value="UniProtKB-SubCell"/>
</dbReference>
<feature type="transmembrane region" description="Helical" evidence="7">
    <location>
        <begin position="80"/>
        <end position="104"/>
    </location>
</feature>
<feature type="transmembrane region" description="Helical" evidence="7">
    <location>
        <begin position="421"/>
        <end position="444"/>
    </location>
</feature>
<comment type="similarity">
    <text evidence="2">Belongs to the major facilitator superfamily.</text>
</comment>
<evidence type="ECO:0000259" key="8">
    <source>
        <dbReference type="PROSITE" id="PS50850"/>
    </source>
</evidence>
<feature type="transmembrane region" description="Helical" evidence="7">
    <location>
        <begin position="465"/>
        <end position="487"/>
    </location>
</feature>
<dbReference type="GO" id="GO:0022857">
    <property type="term" value="F:transmembrane transporter activity"/>
    <property type="evidence" value="ECO:0007669"/>
    <property type="project" value="InterPro"/>
</dbReference>
<reference evidence="9" key="1">
    <citation type="submission" date="2022-10" db="EMBL/GenBank/DDBJ databases">
        <title>Tapping the CABI collections for fungal endophytes: first genome assemblies for Collariella, Neodidymelliopsis, Ascochyta clinopodiicola, Didymella pomorum, Didymosphaeria variabile, Neocosmospora piperis and Neocucurbitaria cava.</title>
        <authorList>
            <person name="Hill R."/>
        </authorList>
    </citation>
    <scope>NUCLEOTIDE SEQUENCE</scope>
    <source>
        <strain evidence="9">IMI 355082</strain>
    </source>
</reference>
<dbReference type="PANTHER" id="PTHR23502">
    <property type="entry name" value="MAJOR FACILITATOR SUPERFAMILY"/>
    <property type="match status" value="1"/>
</dbReference>
<dbReference type="InterPro" id="IPR011701">
    <property type="entry name" value="MFS"/>
</dbReference>
<keyword evidence="3 7" id="KW-0812">Transmembrane</keyword>
<dbReference type="EMBL" id="JAPEVB010000005">
    <property type="protein sequence ID" value="KAJ4387326.1"/>
    <property type="molecule type" value="Genomic_DNA"/>
</dbReference>
<feature type="transmembrane region" description="Helical" evidence="7">
    <location>
        <begin position="208"/>
        <end position="229"/>
    </location>
</feature>
<name>A0A9W8YLP1_9PEZI</name>
<dbReference type="CDD" id="cd17323">
    <property type="entry name" value="MFS_Tpo1_MDR_like"/>
    <property type="match status" value="1"/>
</dbReference>
<evidence type="ECO:0000313" key="10">
    <source>
        <dbReference type="Proteomes" id="UP001140453"/>
    </source>
</evidence>
<dbReference type="Pfam" id="PF07690">
    <property type="entry name" value="MFS_1"/>
    <property type="match status" value="1"/>
</dbReference>
<dbReference type="FunFam" id="1.20.1250.20:FF:000011">
    <property type="entry name" value="MFS multidrug transporter, putative"/>
    <property type="match status" value="1"/>
</dbReference>
<feature type="transmembrane region" description="Helical" evidence="7">
    <location>
        <begin position="493"/>
        <end position="511"/>
    </location>
</feature>
<dbReference type="Proteomes" id="UP001140453">
    <property type="component" value="Unassembled WGS sequence"/>
</dbReference>
<gene>
    <name evidence="9" type="ORF">N0V93_007915</name>
</gene>
<keyword evidence="10" id="KW-1185">Reference proteome</keyword>
<evidence type="ECO:0000313" key="9">
    <source>
        <dbReference type="EMBL" id="KAJ4387326.1"/>
    </source>
</evidence>
<dbReference type="AlphaFoldDB" id="A0A9W8YLP1"/>
<accession>A0A9W8YLP1</accession>
<feature type="transmembrane region" description="Helical" evidence="7">
    <location>
        <begin position="174"/>
        <end position="196"/>
    </location>
</feature>
<feature type="transmembrane region" description="Helical" evidence="7">
    <location>
        <begin position="116"/>
        <end position="137"/>
    </location>
</feature>
<keyword evidence="4 7" id="KW-1133">Transmembrane helix</keyword>
<feature type="compositionally biased region" description="Basic and acidic residues" evidence="6">
    <location>
        <begin position="44"/>
        <end position="57"/>
    </location>
</feature>
<proteinExistence type="inferred from homology"/>
<organism evidence="9 10">
    <name type="scientific">Gnomoniopsis smithogilvyi</name>
    <dbReference type="NCBI Taxonomy" id="1191159"/>
    <lineage>
        <taxon>Eukaryota</taxon>
        <taxon>Fungi</taxon>
        <taxon>Dikarya</taxon>
        <taxon>Ascomycota</taxon>
        <taxon>Pezizomycotina</taxon>
        <taxon>Sordariomycetes</taxon>
        <taxon>Sordariomycetidae</taxon>
        <taxon>Diaporthales</taxon>
        <taxon>Gnomoniaceae</taxon>
        <taxon>Gnomoniopsis</taxon>
    </lineage>
</organism>
<dbReference type="SUPFAM" id="SSF103473">
    <property type="entry name" value="MFS general substrate transporter"/>
    <property type="match status" value="1"/>
</dbReference>
<evidence type="ECO:0000256" key="3">
    <source>
        <dbReference type="ARBA" id="ARBA00022692"/>
    </source>
</evidence>
<feature type="transmembrane region" description="Helical" evidence="7">
    <location>
        <begin position="311"/>
        <end position="335"/>
    </location>
</feature>
<feature type="compositionally biased region" description="Polar residues" evidence="6">
    <location>
        <begin position="1"/>
        <end position="30"/>
    </location>
</feature>
<dbReference type="InterPro" id="IPR020846">
    <property type="entry name" value="MFS_dom"/>
</dbReference>
<comment type="subcellular location">
    <subcellularLocation>
        <location evidence="1">Membrane</location>
        <topology evidence="1">Multi-pass membrane protein</topology>
    </subcellularLocation>
</comment>
<feature type="transmembrane region" description="Helical" evidence="7">
    <location>
        <begin position="235"/>
        <end position="257"/>
    </location>
</feature>
<evidence type="ECO:0000256" key="7">
    <source>
        <dbReference type="SAM" id="Phobius"/>
    </source>
</evidence>
<evidence type="ECO:0000256" key="2">
    <source>
        <dbReference type="ARBA" id="ARBA00008335"/>
    </source>
</evidence>
<dbReference type="OrthoDB" id="5296287at2759"/>